<comment type="caution">
    <text evidence="2">The sequence shown here is derived from an EMBL/GenBank/DDBJ whole genome shotgun (WGS) entry which is preliminary data.</text>
</comment>
<keyword evidence="2" id="KW-0695">RNA-directed DNA polymerase</keyword>
<dbReference type="EMBL" id="BKCJ010004290">
    <property type="protein sequence ID" value="GEU60155.1"/>
    <property type="molecule type" value="Genomic_DNA"/>
</dbReference>
<name>A0A6L2LIY7_TANCI</name>
<gene>
    <name evidence="2" type="ORF">Tci_032133</name>
</gene>
<dbReference type="AlphaFoldDB" id="A0A6L2LIY7"/>
<keyword evidence="2" id="KW-0548">Nucleotidyltransferase</keyword>
<feature type="domain" description="Reverse transcriptase zinc-binding" evidence="1">
    <location>
        <begin position="80"/>
        <end position="156"/>
    </location>
</feature>
<sequence length="184" mass="21560">MARDAGWGKLEWNIPWQNNNSNNEMVVGEDEELVTCNGTSTSDLNPFTQKVRLRTWTLLSVVLGTAEDRWFWALEGFGEFTVSSIRKAIDDYTLPNVSSQTRWIKEVPIKVNIHAWKVRLDCLLTRLKLSRRSLDIPFIICPICGRGVESSAHLFFVYDLVKDNFRKIRRWWNVEFMEIRSFDE</sequence>
<evidence type="ECO:0000313" key="2">
    <source>
        <dbReference type="EMBL" id="GEU60155.1"/>
    </source>
</evidence>
<dbReference type="Pfam" id="PF13966">
    <property type="entry name" value="zf-RVT"/>
    <property type="match status" value="1"/>
</dbReference>
<dbReference type="InterPro" id="IPR026960">
    <property type="entry name" value="RVT-Znf"/>
</dbReference>
<keyword evidence="2" id="KW-0808">Transferase</keyword>
<reference evidence="2" key="1">
    <citation type="journal article" date="2019" name="Sci. Rep.">
        <title>Draft genome of Tanacetum cinerariifolium, the natural source of mosquito coil.</title>
        <authorList>
            <person name="Yamashiro T."/>
            <person name="Shiraishi A."/>
            <person name="Satake H."/>
            <person name="Nakayama K."/>
        </authorList>
    </citation>
    <scope>NUCLEOTIDE SEQUENCE</scope>
</reference>
<protein>
    <submittedName>
        <fullName evidence="2">RNA-directed DNA polymerase, eukaryota</fullName>
    </submittedName>
</protein>
<organism evidence="2">
    <name type="scientific">Tanacetum cinerariifolium</name>
    <name type="common">Dalmatian daisy</name>
    <name type="synonym">Chrysanthemum cinerariifolium</name>
    <dbReference type="NCBI Taxonomy" id="118510"/>
    <lineage>
        <taxon>Eukaryota</taxon>
        <taxon>Viridiplantae</taxon>
        <taxon>Streptophyta</taxon>
        <taxon>Embryophyta</taxon>
        <taxon>Tracheophyta</taxon>
        <taxon>Spermatophyta</taxon>
        <taxon>Magnoliopsida</taxon>
        <taxon>eudicotyledons</taxon>
        <taxon>Gunneridae</taxon>
        <taxon>Pentapetalae</taxon>
        <taxon>asterids</taxon>
        <taxon>campanulids</taxon>
        <taxon>Asterales</taxon>
        <taxon>Asteraceae</taxon>
        <taxon>Asteroideae</taxon>
        <taxon>Anthemideae</taxon>
        <taxon>Anthemidinae</taxon>
        <taxon>Tanacetum</taxon>
    </lineage>
</organism>
<accession>A0A6L2LIY7</accession>
<dbReference type="GO" id="GO:0003964">
    <property type="term" value="F:RNA-directed DNA polymerase activity"/>
    <property type="evidence" value="ECO:0007669"/>
    <property type="project" value="UniProtKB-KW"/>
</dbReference>
<evidence type="ECO:0000259" key="1">
    <source>
        <dbReference type="Pfam" id="PF13966"/>
    </source>
</evidence>
<proteinExistence type="predicted"/>